<accession>A0A5A9GHZ6</accession>
<dbReference type="GO" id="GO:0004519">
    <property type="term" value="F:endonuclease activity"/>
    <property type="evidence" value="ECO:0007669"/>
    <property type="project" value="UniProtKB-KW"/>
</dbReference>
<keyword evidence="2" id="KW-0680">Restriction system</keyword>
<evidence type="ECO:0000313" key="6">
    <source>
        <dbReference type="Proteomes" id="UP000324927"/>
    </source>
</evidence>
<keyword evidence="6" id="KW-1185">Reference proteome</keyword>
<dbReference type="PANTHER" id="PTHR30408">
    <property type="entry name" value="TYPE-1 RESTRICTION ENZYME ECOKI SPECIFICITY PROTEIN"/>
    <property type="match status" value="1"/>
</dbReference>
<feature type="domain" description="Type I restriction modification DNA specificity" evidence="4">
    <location>
        <begin position="204"/>
        <end position="378"/>
    </location>
</feature>
<evidence type="ECO:0000256" key="1">
    <source>
        <dbReference type="ARBA" id="ARBA00010923"/>
    </source>
</evidence>
<name>A0A5A9GHZ6_AZOLI</name>
<feature type="domain" description="Type I restriction modification DNA specificity" evidence="4">
    <location>
        <begin position="7"/>
        <end position="170"/>
    </location>
</feature>
<reference evidence="5 6" key="1">
    <citation type="submission" date="2019-08" db="EMBL/GenBank/DDBJ databases">
        <authorList>
            <person name="Grouzdev D."/>
            <person name="Tikhonova E."/>
            <person name="Kravchenko I."/>
        </authorList>
    </citation>
    <scope>NUCLEOTIDE SEQUENCE [LARGE SCALE GENOMIC DNA]</scope>
    <source>
        <strain evidence="5 6">59b</strain>
    </source>
</reference>
<keyword evidence="5" id="KW-0378">Hydrolase</keyword>
<dbReference type="Proteomes" id="UP000324927">
    <property type="component" value="Unassembled WGS sequence"/>
</dbReference>
<dbReference type="RefSeq" id="WP_149233086.1">
    <property type="nucleotide sequence ID" value="NZ_JALJXJ010000009.1"/>
</dbReference>
<dbReference type="CDD" id="cd17253">
    <property type="entry name" value="RMtype1_S_Eco933I-TRD2-CR2_like"/>
    <property type="match status" value="1"/>
</dbReference>
<dbReference type="InterPro" id="IPR000055">
    <property type="entry name" value="Restrct_endonuc_typeI_TRD"/>
</dbReference>
<protein>
    <submittedName>
        <fullName evidence="5">Restriction endonuclease subunit S</fullName>
    </submittedName>
</protein>
<evidence type="ECO:0000313" key="5">
    <source>
        <dbReference type="EMBL" id="KAA0593966.1"/>
    </source>
</evidence>
<dbReference type="GO" id="GO:0009307">
    <property type="term" value="P:DNA restriction-modification system"/>
    <property type="evidence" value="ECO:0007669"/>
    <property type="project" value="UniProtKB-KW"/>
</dbReference>
<keyword evidence="5" id="KW-0540">Nuclease</keyword>
<evidence type="ECO:0000256" key="2">
    <source>
        <dbReference type="ARBA" id="ARBA00022747"/>
    </source>
</evidence>
<dbReference type="PANTHER" id="PTHR30408:SF12">
    <property type="entry name" value="TYPE I RESTRICTION ENZYME MJAVIII SPECIFICITY SUBUNIT"/>
    <property type="match status" value="1"/>
</dbReference>
<organism evidence="5 6">
    <name type="scientific">Azospirillum lipoferum</name>
    <dbReference type="NCBI Taxonomy" id="193"/>
    <lineage>
        <taxon>Bacteria</taxon>
        <taxon>Pseudomonadati</taxon>
        <taxon>Pseudomonadota</taxon>
        <taxon>Alphaproteobacteria</taxon>
        <taxon>Rhodospirillales</taxon>
        <taxon>Azospirillaceae</taxon>
        <taxon>Azospirillum</taxon>
    </lineage>
</organism>
<comment type="caution">
    <text evidence="5">The sequence shown here is derived from an EMBL/GenBank/DDBJ whole genome shotgun (WGS) entry which is preliminary data.</text>
</comment>
<gene>
    <name evidence="5" type="ORF">FZ942_21240</name>
</gene>
<comment type="similarity">
    <text evidence="1">Belongs to the type-I restriction system S methylase family.</text>
</comment>
<dbReference type="OrthoDB" id="164285at2"/>
<dbReference type="InterPro" id="IPR044946">
    <property type="entry name" value="Restrct_endonuc_typeI_TRD_sf"/>
</dbReference>
<dbReference type="CDD" id="cd17524">
    <property type="entry name" value="RMtype1_S_EcoUTORF5051P-TRD2-CR2_like"/>
    <property type="match status" value="1"/>
</dbReference>
<evidence type="ECO:0000256" key="3">
    <source>
        <dbReference type="ARBA" id="ARBA00023125"/>
    </source>
</evidence>
<dbReference type="EMBL" id="VTTN01000009">
    <property type="protein sequence ID" value="KAA0593966.1"/>
    <property type="molecule type" value="Genomic_DNA"/>
</dbReference>
<proteinExistence type="inferred from homology"/>
<keyword evidence="3" id="KW-0238">DNA-binding</keyword>
<dbReference type="AlphaFoldDB" id="A0A5A9GHZ6"/>
<dbReference type="SUPFAM" id="SSF116734">
    <property type="entry name" value="DNA methylase specificity domain"/>
    <property type="match status" value="2"/>
</dbReference>
<dbReference type="InterPro" id="IPR052021">
    <property type="entry name" value="Type-I_RS_S_subunit"/>
</dbReference>
<keyword evidence="5" id="KW-0255">Endonuclease</keyword>
<sequence>MSDQCAWPIVRLGDIITDAAYGTSVKCSDNPEGVPVLRMGNVRYDGSLDLSNLKYAHFSQSEWRKFGLATGDILFNRTNSKELVGKTGLWDGRFKAAAASYFIRIRVNSDRVLPEWVWWFLNSPQMKKCLFATARGAIGQANINGEELRAFPIPLPSLTEQHRIVDILNNAASIRRLRDEARAKVRELVPTLFVEMFGDPATNPKGWPSAMLDDVAFIGSGVTKGRKLEGVETVNVPYLRVANVQDGRLNMAEIKTIPIRLDERAKYALLPGDLVMTEGGDPDKLGRSAIWKGEIDGCVHQNHVFRVRPRNEKVLSDYLCALTSSGYGKAYFLLVAKQTTGIASINRTQLGRFPVLLPPLALQQEFAERITEIEAMAALSDKAVAAAEQLTQSLLAQAFGRIPYRQSVEA</sequence>
<dbReference type="Gene3D" id="3.90.220.20">
    <property type="entry name" value="DNA methylase specificity domains"/>
    <property type="match status" value="2"/>
</dbReference>
<dbReference type="Pfam" id="PF01420">
    <property type="entry name" value="Methylase_S"/>
    <property type="match status" value="2"/>
</dbReference>
<evidence type="ECO:0000259" key="4">
    <source>
        <dbReference type="Pfam" id="PF01420"/>
    </source>
</evidence>
<dbReference type="GO" id="GO:0003677">
    <property type="term" value="F:DNA binding"/>
    <property type="evidence" value="ECO:0007669"/>
    <property type="project" value="UniProtKB-KW"/>
</dbReference>